<reference evidence="2" key="1">
    <citation type="submission" date="2012-11" db="EMBL/GenBank/DDBJ databases">
        <authorList>
            <person name="Lucero-Rivera Y.E."/>
            <person name="Tovar-Ramirez D."/>
        </authorList>
    </citation>
    <scope>NUCLEOTIDE SEQUENCE [LARGE SCALE GENOMIC DNA]</scope>
    <source>
        <strain evidence="2">Araruama</strain>
    </source>
</reference>
<protein>
    <submittedName>
        <fullName evidence="1">Gas vesicle protein GvpG</fullName>
    </submittedName>
</protein>
<evidence type="ECO:0000313" key="2">
    <source>
        <dbReference type="Proteomes" id="UP000189670"/>
    </source>
</evidence>
<gene>
    <name evidence="1" type="ORF">OMM_10932</name>
</gene>
<dbReference type="InterPro" id="IPR007804">
    <property type="entry name" value="GvpG"/>
</dbReference>
<comment type="caution">
    <text evidence="1">The sequence shown here is derived from an EMBL/GenBank/DDBJ whole genome shotgun (WGS) entry which is preliminary data.</text>
</comment>
<dbReference type="AlphaFoldDB" id="A0A1V1NZJ6"/>
<organism evidence="1 2">
    <name type="scientific">Candidatus Magnetoglobus multicellularis str. Araruama</name>
    <dbReference type="NCBI Taxonomy" id="890399"/>
    <lineage>
        <taxon>Bacteria</taxon>
        <taxon>Pseudomonadati</taxon>
        <taxon>Thermodesulfobacteriota</taxon>
        <taxon>Desulfobacteria</taxon>
        <taxon>Desulfobacterales</taxon>
        <taxon>Desulfobacteraceae</taxon>
        <taxon>Candidatus Magnetoglobus</taxon>
    </lineage>
</organism>
<name>A0A1V1NZJ6_9BACT</name>
<proteinExistence type="predicted"/>
<dbReference type="Pfam" id="PF05120">
    <property type="entry name" value="GvpG"/>
    <property type="match status" value="1"/>
</dbReference>
<dbReference type="EMBL" id="ATBP01001104">
    <property type="protein sequence ID" value="ETR68042.1"/>
    <property type="molecule type" value="Genomic_DNA"/>
</dbReference>
<dbReference type="Proteomes" id="UP000189670">
    <property type="component" value="Unassembled WGS sequence"/>
</dbReference>
<evidence type="ECO:0000313" key="1">
    <source>
        <dbReference type="EMBL" id="ETR68042.1"/>
    </source>
</evidence>
<accession>A0A1V1NZJ6</accession>
<sequence>MILIDDILLSPFKSLLWIAQKLQESAQVEFANEKEEITQQLSELYMMLDTEQITQEEFDEKEEKLLDRLEALEDDYDDEDE</sequence>